<comment type="similarity">
    <text evidence="6">Belongs to the class IV-like SAM-binding methyltransferase superfamily. RNA methyltransferase TrmH family. TrmL subfamily.</text>
</comment>
<keyword evidence="2 6" id="KW-0489">Methyltransferase</keyword>
<accession>A0A7Y0HGD6</accession>
<dbReference type="PANTHER" id="PTHR42971">
    <property type="entry name" value="TRNA (CYTIDINE(34)-2'-O)-METHYLTRANSFERASE"/>
    <property type="match status" value="1"/>
</dbReference>
<name>A0A7Y0HGD6_9PROT</name>
<evidence type="ECO:0000313" key="9">
    <source>
        <dbReference type="EMBL" id="NMM44812.1"/>
    </source>
</evidence>
<reference evidence="9 10" key="1">
    <citation type="submission" date="2020-04" db="EMBL/GenBank/DDBJ databases">
        <title>Rhodospirillaceae bacterium KN72 isolated from deep sea.</title>
        <authorList>
            <person name="Zhang D.-C."/>
        </authorList>
    </citation>
    <scope>NUCLEOTIDE SEQUENCE [LARGE SCALE GENOMIC DNA]</scope>
    <source>
        <strain evidence="9 10">KN72</strain>
    </source>
</reference>
<evidence type="ECO:0000256" key="4">
    <source>
        <dbReference type="ARBA" id="ARBA00022691"/>
    </source>
</evidence>
<comment type="subcellular location">
    <subcellularLocation>
        <location evidence="6">Cytoplasm</location>
    </subcellularLocation>
</comment>
<sequence length="149" mass="16037">MRVALFQPDIPQNAGAILRLCACFRVGLDVIEPCGFVWSDAKLRRAGMDYIAKASLTRHMNWQAFRDAHPGRVVLATTKGAVSAYGFDYRPDDILLFGSEGAGVPDAVHDSAEARIRIPMVPDARSLNVALSAGMILAEGLRATGQLPA</sequence>
<dbReference type="Pfam" id="PF00588">
    <property type="entry name" value="SpoU_methylase"/>
    <property type="match status" value="1"/>
</dbReference>
<keyword evidence="3 6" id="KW-0808">Transferase</keyword>
<dbReference type="GO" id="GO:0005737">
    <property type="term" value="C:cytoplasm"/>
    <property type="evidence" value="ECO:0007669"/>
    <property type="project" value="UniProtKB-SubCell"/>
</dbReference>
<feature type="domain" description="tRNA/rRNA methyltransferase SpoU type" evidence="8">
    <location>
        <begin position="2"/>
        <end position="137"/>
    </location>
</feature>
<feature type="binding site" evidence="6 7">
    <location>
        <position position="98"/>
    </location>
    <ligand>
        <name>S-adenosyl-L-methionine</name>
        <dbReference type="ChEBI" id="CHEBI:59789"/>
    </ligand>
</feature>
<evidence type="ECO:0000313" key="10">
    <source>
        <dbReference type="Proteomes" id="UP000539372"/>
    </source>
</evidence>
<evidence type="ECO:0000256" key="3">
    <source>
        <dbReference type="ARBA" id="ARBA00022679"/>
    </source>
</evidence>
<keyword evidence="1 6" id="KW-0963">Cytoplasm</keyword>
<dbReference type="InterPro" id="IPR016914">
    <property type="entry name" value="TrmL"/>
</dbReference>
<dbReference type="PANTHER" id="PTHR42971:SF1">
    <property type="entry name" value="TRNA (CYTIDINE(34)-2'-O)-METHYLTRANSFERASE"/>
    <property type="match status" value="1"/>
</dbReference>
<dbReference type="Gene3D" id="3.40.1280.10">
    <property type="match status" value="1"/>
</dbReference>
<dbReference type="GO" id="GO:0003723">
    <property type="term" value="F:RNA binding"/>
    <property type="evidence" value="ECO:0007669"/>
    <property type="project" value="InterPro"/>
</dbReference>
<comment type="function">
    <text evidence="6">Methylates the ribose at the nucleotide 34 wobble position in the two leucyl isoacceptors tRNA(Leu)(CmAA) and tRNA(Leu)(cmnm5UmAA). Catalyzes the methyl transfer from S-adenosyl-L-methionine to the 2'-OH of the wobble nucleotide.</text>
</comment>
<dbReference type="AlphaFoldDB" id="A0A7Y0HGD6"/>
<evidence type="ECO:0000256" key="7">
    <source>
        <dbReference type="PIRSR" id="PIRSR029256-1"/>
    </source>
</evidence>
<dbReference type="SUPFAM" id="SSF75217">
    <property type="entry name" value="alpha/beta knot"/>
    <property type="match status" value="1"/>
</dbReference>
<dbReference type="PIRSF" id="PIRSF029256">
    <property type="entry name" value="SpoU_TrmH_prd"/>
    <property type="match status" value="1"/>
</dbReference>
<evidence type="ECO:0000256" key="6">
    <source>
        <dbReference type="HAMAP-Rule" id="MF_01885"/>
    </source>
</evidence>
<comment type="caution">
    <text evidence="9">The sequence shown here is derived from an EMBL/GenBank/DDBJ whole genome shotgun (WGS) entry which is preliminary data.</text>
</comment>
<proteinExistence type="inferred from homology"/>
<organism evidence="9 10">
    <name type="scientific">Pacificispira spongiicola</name>
    <dbReference type="NCBI Taxonomy" id="2729598"/>
    <lineage>
        <taxon>Bacteria</taxon>
        <taxon>Pseudomonadati</taxon>
        <taxon>Pseudomonadota</taxon>
        <taxon>Alphaproteobacteria</taxon>
        <taxon>Rhodospirillales</taxon>
        <taxon>Rhodospirillaceae</taxon>
        <taxon>Pacificispira</taxon>
    </lineage>
</organism>
<evidence type="ECO:0000256" key="1">
    <source>
        <dbReference type="ARBA" id="ARBA00022490"/>
    </source>
</evidence>
<gene>
    <name evidence="6" type="primary">trmL</name>
    <name evidence="9" type="ORF">HH303_10015</name>
</gene>
<protein>
    <recommendedName>
        <fullName evidence="6">tRNA (cytidine(34)-2'-O)-methyltransferase</fullName>
        <ecNumber evidence="6">2.1.1.207</ecNumber>
    </recommendedName>
    <alternativeName>
        <fullName evidence="6">tRNA (cytidine/uridine-2'-O-)-methyltransferase TrmL</fullName>
    </alternativeName>
</protein>
<comment type="catalytic activity">
    <reaction evidence="6">
        <text>5-carboxymethylaminomethyluridine(34) in tRNA(Leu) + S-adenosyl-L-methionine = 5-carboxymethylaminomethyl-2'-O-methyluridine(34) in tRNA(Leu) + S-adenosyl-L-homocysteine + H(+)</text>
        <dbReference type="Rhea" id="RHEA:43088"/>
        <dbReference type="Rhea" id="RHEA-COMP:10333"/>
        <dbReference type="Rhea" id="RHEA-COMP:10334"/>
        <dbReference type="ChEBI" id="CHEBI:15378"/>
        <dbReference type="ChEBI" id="CHEBI:57856"/>
        <dbReference type="ChEBI" id="CHEBI:59789"/>
        <dbReference type="ChEBI" id="CHEBI:74508"/>
        <dbReference type="ChEBI" id="CHEBI:74511"/>
        <dbReference type="EC" id="2.1.1.207"/>
    </reaction>
</comment>
<evidence type="ECO:0000256" key="2">
    <source>
        <dbReference type="ARBA" id="ARBA00022603"/>
    </source>
</evidence>
<dbReference type="Proteomes" id="UP000539372">
    <property type="component" value="Unassembled WGS sequence"/>
</dbReference>
<dbReference type="InterPro" id="IPR001537">
    <property type="entry name" value="SpoU_MeTrfase"/>
</dbReference>
<dbReference type="InterPro" id="IPR029026">
    <property type="entry name" value="tRNA_m1G_MTases_N"/>
</dbReference>
<dbReference type="EC" id="2.1.1.207" evidence="6"/>
<dbReference type="GO" id="GO:0008757">
    <property type="term" value="F:S-adenosylmethionine-dependent methyltransferase activity"/>
    <property type="evidence" value="ECO:0007669"/>
    <property type="project" value="UniProtKB-UniRule"/>
</dbReference>
<dbReference type="RefSeq" id="WP_169625204.1">
    <property type="nucleotide sequence ID" value="NZ_JABBNT010000003.1"/>
</dbReference>
<comment type="catalytic activity">
    <reaction evidence="6">
        <text>cytidine(34) in tRNA + S-adenosyl-L-methionine = 2'-O-methylcytidine(34) in tRNA + S-adenosyl-L-homocysteine + H(+)</text>
        <dbReference type="Rhea" id="RHEA:43084"/>
        <dbReference type="Rhea" id="RHEA-COMP:10331"/>
        <dbReference type="Rhea" id="RHEA-COMP:10332"/>
        <dbReference type="ChEBI" id="CHEBI:15378"/>
        <dbReference type="ChEBI" id="CHEBI:57856"/>
        <dbReference type="ChEBI" id="CHEBI:59789"/>
        <dbReference type="ChEBI" id="CHEBI:74495"/>
        <dbReference type="ChEBI" id="CHEBI:82748"/>
        <dbReference type="EC" id="2.1.1.207"/>
    </reaction>
</comment>
<evidence type="ECO:0000256" key="5">
    <source>
        <dbReference type="ARBA" id="ARBA00022694"/>
    </source>
</evidence>
<dbReference type="GO" id="GO:0008175">
    <property type="term" value="F:tRNA methyltransferase activity"/>
    <property type="evidence" value="ECO:0007669"/>
    <property type="project" value="UniProtKB-UniRule"/>
</dbReference>
<keyword evidence="10" id="KW-1185">Reference proteome</keyword>
<comment type="caution">
    <text evidence="6">Lacks conserved residue(s) required for the propagation of feature annotation.</text>
</comment>
<dbReference type="GO" id="GO:0002130">
    <property type="term" value="P:wobble position ribose methylation"/>
    <property type="evidence" value="ECO:0007669"/>
    <property type="project" value="TreeGrafter"/>
</dbReference>
<evidence type="ECO:0000259" key="8">
    <source>
        <dbReference type="Pfam" id="PF00588"/>
    </source>
</evidence>
<keyword evidence="5 6" id="KW-0819">tRNA processing</keyword>
<dbReference type="CDD" id="cd18094">
    <property type="entry name" value="SpoU-like_TrmL"/>
    <property type="match status" value="1"/>
</dbReference>
<keyword evidence="4 6" id="KW-0949">S-adenosyl-L-methionine</keyword>
<dbReference type="InterPro" id="IPR029028">
    <property type="entry name" value="Alpha/beta_knot_MTases"/>
</dbReference>
<feature type="binding site" evidence="6 7">
    <location>
        <position position="126"/>
    </location>
    <ligand>
        <name>S-adenosyl-L-methionine</name>
        <dbReference type="ChEBI" id="CHEBI:59789"/>
    </ligand>
</feature>
<dbReference type="HAMAP" id="MF_01885">
    <property type="entry name" value="tRNA_methyltr_TrmL"/>
    <property type="match status" value="1"/>
</dbReference>
<comment type="subunit">
    <text evidence="6">Homodimer.</text>
</comment>
<feature type="binding site" evidence="6 7">
    <location>
        <position position="118"/>
    </location>
    <ligand>
        <name>S-adenosyl-L-methionine</name>
        <dbReference type="ChEBI" id="CHEBI:59789"/>
    </ligand>
</feature>
<dbReference type="EMBL" id="JABBNT010000003">
    <property type="protein sequence ID" value="NMM44812.1"/>
    <property type="molecule type" value="Genomic_DNA"/>
</dbReference>